<dbReference type="PROSITE" id="PS51257">
    <property type="entry name" value="PROKAR_LIPOPROTEIN"/>
    <property type="match status" value="1"/>
</dbReference>
<accession>A0A1D7W4C7</accession>
<gene>
    <name evidence="1" type="ORF">BLSMQ_2119</name>
</gene>
<organism evidence="1 2">
    <name type="scientific">Brevibacterium aurantiacum</name>
    <dbReference type="NCBI Taxonomy" id="273384"/>
    <lineage>
        <taxon>Bacteria</taxon>
        <taxon>Bacillati</taxon>
        <taxon>Actinomycetota</taxon>
        <taxon>Actinomycetes</taxon>
        <taxon>Micrococcales</taxon>
        <taxon>Brevibacteriaceae</taxon>
        <taxon>Brevibacterium</taxon>
    </lineage>
</organism>
<sequence length="42" mass="4389">MTRIPAKTEWRVSMPAGVDSLNLAAASAVACFALQTEPEAAL</sequence>
<name>A0A1D7W4C7_BREAU</name>
<evidence type="ECO:0000313" key="1">
    <source>
        <dbReference type="EMBL" id="AOP53825.1"/>
    </source>
</evidence>
<dbReference type="AlphaFoldDB" id="A0A1D7W4C7"/>
<dbReference type="KEGG" id="blin:BLSMQ_2119"/>
<evidence type="ECO:0000313" key="2">
    <source>
        <dbReference type="Proteomes" id="UP000094793"/>
    </source>
</evidence>
<protein>
    <submittedName>
        <fullName evidence="1">Uncharacterized protein</fullName>
    </submittedName>
</protein>
<reference evidence="2" key="1">
    <citation type="submission" date="2016-09" db="EMBL/GenBank/DDBJ databases">
        <title>Complete Genome Sequence of Brevibacterium linens SMQ-1335.</title>
        <authorList>
            <person name="de Melo A.G."/>
            <person name="Labrie S.J."/>
            <person name="Dumaresq J."/>
            <person name="Roberts R.J."/>
            <person name="Tremblay D.M."/>
            <person name="Moineau S."/>
        </authorList>
    </citation>
    <scope>NUCLEOTIDE SEQUENCE [LARGE SCALE GENOMIC DNA]</scope>
    <source>
        <strain evidence="2">SMQ-1335</strain>
    </source>
</reference>
<dbReference type="PATRIC" id="fig|1703.10.peg.2188"/>
<dbReference type="Proteomes" id="UP000094793">
    <property type="component" value="Chromosome"/>
</dbReference>
<proteinExistence type="predicted"/>
<dbReference type="EMBL" id="CP017150">
    <property type="protein sequence ID" value="AOP53825.1"/>
    <property type="molecule type" value="Genomic_DNA"/>
</dbReference>